<evidence type="ECO:0000313" key="3">
    <source>
        <dbReference type="EMBL" id="CAF0882495.1"/>
    </source>
</evidence>
<proteinExistence type="predicted"/>
<evidence type="ECO:0000256" key="1">
    <source>
        <dbReference type="SAM" id="MobiDB-lite"/>
    </source>
</evidence>
<protein>
    <submittedName>
        <fullName evidence="3">Uncharacterized protein</fullName>
    </submittedName>
</protein>
<feature type="region of interest" description="Disordered" evidence="1">
    <location>
        <begin position="46"/>
        <end position="78"/>
    </location>
</feature>
<accession>A0A8S2DFC5</accession>
<feature type="transmembrane region" description="Helical" evidence="2">
    <location>
        <begin position="99"/>
        <end position="116"/>
    </location>
</feature>
<comment type="caution">
    <text evidence="3">The sequence shown here is derived from an EMBL/GenBank/DDBJ whole genome shotgun (WGS) entry which is preliminary data.</text>
</comment>
<feature type="transmembrane region" description="Helical" evidence="2">
    <location>
        <begin position="128"/>
        <end position="149"/>
    </location>
</feature>
<keyword evidence="2" id="KW-1133">Transmembrane helix</keyword>
<evidence type="ECO:0000256" key="2">
    <source>
        <dbReference type="SAM" id="Phobius"/>
    </source>
</evidence>
<evidence type="ECO:0000313" key="4">
    <source>
        <dbReference type="EMBL" id="CAF3666072.1"/>
    </source>
</evidence>
<gene>
    <name evidence="3" type="ORF">OVA965_LOCUS8694</name>
    <name evidence="4" type="ORF">TMI583_LOCUS8690</name>
</gene>
<dbReference type="EMBL" id="CAJOBA010002973">
    <property type="protein sequence ID" value="CAF3666072.1"/>
    <property type="molecule type" value="Genomic_DNA"/>
</dbReference>
<keyword evidence="2" id="KW-0812">Transmembrane</keyword>
<name>A0A8S2DFC5_9BILA</name>
<dbReference type="Proteomes" id="UP000682733">
    <property type="component" value="Unassembled WGS sequence"/>
</dbReference>
<organism evidence="3 5">
    <name type="scientific">Didymodactylos carnosus</name>
    <dbReference type="NCBI Taxonomy" id="1234261"/>
    <lineage>
        <taxon>Eukaryota</taxon>
        <taxon>Metazoa</taxon>
        <taxon>Spiralia</taxon>
        <taxon>Gnathifera</taxon>
        <taxon>Rotifera</taxon>
        <taxon>Eurotatoria</taxon>
        <taxon>Bdelloidea</taxon>
        <taxon>Philodinida</taxon>
        <taxon>Philodinidae</taxon>
        <taxon>Didymodactylos</taxon>
    </lineage>
</organism>
<keyword evidence="2" id="KW-0472">Membrane</keyword>
<dbReference type="EMBL" id="CAJNOK010002972">
    <property type="protein sequence ID" value="CAF0882495.1"/>
    <property type="molecule type" value="Genomic_DNA"/>
</dbReference>
<evidence type="ECO:0000313" key="5">
    <source>
        <dbReference type="Proteomes" id="UP000677228"/>
    </source>
</evidence>
<dbReference type="AlphaFoldDB" id="A0A8S2DFC5"/>
<reference evidence="3" key="1">
    <citation type="submission" date="2021-02" db="EMBL/GenBank/DDBJ databases">
        <authorList>
            <person name="Nowell W R."/>
        </authorList>
    </citation>
    <scope>NUCLEOTIDE SEQUENCE</scope>
</reference>
<sequence length="235" mass="26800">MKKAEAVRRAYRQLEIQIQAELERQKHIQNQQKVVEEIKTLQQAFEDKRQSEVQRKQEEEKKQQRRRQQEEEALEEQRQRSRELEEIARLVMQRQQTHLGIAGVFLFIGAFVFFSFGRDTSSFTWHYIHMSAAVLISISIYLFIATGAVPGVHAVHRIFANIFTHLGAGLKEHGVAVVRTTVNMRAEVQSGAFTDNGKMLSRAISGNRVLVEAGAVPVRLKAHTRAQVGPKCIVS</sequence>
<dbReference type="Proteomes" id="UP000677228">
    <property type="component" value="Unassembled WGS sequence"/>
</dbReference>